<reference evidence="1 2" key="1">
    <citation type="submission" date="2016-05" db="EMBL/GenBank/DDBJ databases">
        <title>Non-Contiguous Finished Genome Sequence of Streptomyces parvulus 2297 Integrated Site-Specifically with Actinophage R4.</title>
        <authorList>
            <person name="Nishizawa T."/>
            <person name="Miura T."/>
            <person name="Harada C."/>
            <person name="Guo Y."/>
            <person name="Narisawa K."/>
            <person name="Ohta H."/>
            <person name="Takahashi H."/>
            <person name="Shirai M."/>
        </authorList>
    </citation>
    <scope>NUCLEOTIDE SEQUENCE [LARGE SCALE GENOMIC DNA]</scope>
    <source>
        <strain evidence="1 2">2297</strain>
    </source>
</reference>
<name>A0A191UYX9_9ACTN</name>
<accession>A0A191UYX9</accession>
<gene>
    <name evidence="1" type="ORF">Spa2297_13630</name>
</gene>
<dbReference type="GeneID" id="91305930"/>
<organism evidence="1 2">
    <name type="scientific">Streptomyces parvulus</name>
    <dbReference type="NCBI Taxonomy" id="146923"/>
    <lineage>
        <taxon>Bacteria</taxon>
        <taxon>Bacillati</taxon>
        <taxon>Actinomycetota</taxon>
        <taxon>Actinomycetes</taxon>
        <taxon>Kitasatosporales</taxon>
        <taxon>Streptomycetaceae</taxon>
        <taxon>Streptomyces</taxon>
    </lineage>
</organism>
<dbReference type="Proteomes" id="UP000078468">
    <property type="component" value="Chromosome"/>
</dbReference>
<dbReference type="AlphaFoldDB" id="A0A191UYX9"/>
<proteinExistence type="predicted"/>
<protein>
    <submittedName>
        <fullName evidence="1">Uncharacterized protein</fullName>
    </submittedName>
</protein>
<dbReference type="KEGG" id="spav:Spa2297_13630"/>
<evidence type="ECO:0000313" key="1">
    <source>
        <dbReference type="EMBL" id="ANJ07944.1"/>
    </source>
</evidence>
<dbReference type="RefSeq" id="WP_064728319.1">
    <property type="nucleotide sequence ID" value="NZ_BMRX01000008.1"/>
</dbReference>
<sequence>MSDIHIDFGVLNRVRSDIEHIGEIMERPGNEMDKVDGASMGVSTLASRMNDFGDEWSYGIEQIRKYSGAAVKTLDKMKKAFEDIDDTLAEELRKAREQRA</sequence>
<evidence type="ECO:0000313" key="2">
    <source>
        <dbReference type="Proteomes" id="UP000078468"/>
    </source>
</evidence>
<dbReference type="EMBL" id="CP015866">
    <property type="protein sequence ID" value="ANJ07944.1"/>
    <property type="molecule type" value="Genomic_DNA"/>
</dbReference>